<feature type="domain" description="EF-hand" evidence="4">
    <location>
        <begin position="192"/>
        <end position="208"/>
    </location>
</feature>
<feature type="domain" description="EF-hand" evidence="4">
    <location>
        <begin position="89"/>
        <end position="105"/>
    </location>
</feature>
<comment type="caution">
    <text evidence="5">The sequence shown here is derived from an EMBL/GenBank/DDBJ whole genome shotgun (WGS) entry which is preliminary data.</text>
</comment>
<dbReference type="AlphaFoldDB" id="A0A2V2VX23"/>
<dbReference type="VEuPathDB" id="TriTrypDB:C3747_123g98"/>
<dbReference type="VEuPathDB" id="TriTrypDB:TcCL_Unassigned06898"/>
<reference evidence="5 6" key="1">
    <citation type="journal article" date="2018" name="Microb. Genom.">
        <title>Expanding an expanded genome: long-read sequencing of Trypanosoma cruzi.</title>
        <authorList>
            <person name="Berna L."/>
            <person name="Rodriguez M."/>
            <person name="Chiribao M.L."/>
            <person name="Parodi-Talice A."/>
            <person name="Pita S."/>
            <person name="Rijo G."/>
            <person name="Alvarez-Valin F."/>
            <person name="Robello C."/>
        </authorList>
    </citation>
    <scope>NUCLEOTIDE SEQUENCE [LARGE SCALE GENOMIC DNA]</scope>
    <source>
        <strain evidence="5 6">Dm28c</strain>
    </source>
</reference>
<gene>
    <name evidence="5" type="ORF">C4B63_6g117</name>
</gene>
<dbReference type="InterPro" id="IPR011992">
    <property type="entry name" value="EF-hand-dom_pair"/>
</dbReference>
<evidence type="ECO:0000256" key="3">
    <source>
        <dbReference type="SAM" id="Phobius"/>
    </source>
</evidence>
<dbReference type="InterPro" id="IPR018247">
    <property type="entry name" value="EF_Hand_1_Ca_BS"/>
</dbReference>
<keyword evidence="3" id="KW-0472">Membrane</keyword>
<dbReference type="EMBL" id="PRFA01000006">
    <property type="protein sequence ID" value="PWV00645.1"/>
    <property type="molecule type" value="Genomic_DNA"/>
</dbReference>
<dbReference type="VEuPathDB" id="TriTrypDB:Tc_MARK_1293"/>
<dbReference type="Gene3D" id="1.10.238.10">
    <property type="entry name" value="EF-hand"/>
    <property type="match status" value="1"/>
</dbReference>
<dbReference type="VEuPathDB" id="TriTrypDB:ECC02_004802"/>
<feature type="transmembrane region" description="Helical" evidence="3">
    <location>
        <begin position="226"/>
        <end position="245"/>
    </location>
</feature>
<dbReference type="Pfam" id="PF13202">
    <property type="entry name" value="EF-hand_5"/>
    <property type="match status" value="2"/>
</dbReference>
<feature type="region of interest" description="Disordered" evidence="2">
    <location>
        <begin position="1"/>
        <end position="22"/>
    </location>
</feature>
<dbReference type="VEuPathDB" id="TriTrypDB:TCSYLVIO_002564"/>
<keyword evidence="3" id="KW-1133">Transmembrane helix</keyword>
<evidence type="ECO:0000313" key="5">
    <source>
        <dbReference type="EMBL" id="PWV00645.1"/>
    </source>
</evidence>
<keyword evidence="3" id="KW-0812">Transmembrane</keyword>
<dbReference type="VEuPathDB" id="TriTrypDB:TCDM_04546"/>
<organism evidence="5 6">
    <name type="scientific">Trypanosoma cruzi</name>
    <dbReference type="NCBI Taxonomy" id="5693"/>
    <lineage>
        <taxon>Eukaryota</taxon>
        <taxon>Discoba</taxon>
        <taxon>Euglenozoa</taxon>
        <taxon>Kinetoplastea</taxon>
        <taxon>Metakinetoplastina</taxon>
        <taxon>Trypanosomatida</taxon>
        <taxon>Trypanosomatidae</taxon>
        <taxon>Trypanosoma</taxon>
        <taxon>Schizotrypanum</taxon>
    </lineage>
</organism>
<dbReference type="VEuPathDB" id="TriTrypDB:C4B63_6g117"/>
<accession>A0A2V2VX23</accession>
<dbReference type="InterPro" id="IPR002048">
    <property type="entry name" value="EF_hand_dom"/>
</dbReference>
<name>A0A2V2VX23_TRYCR</name>
<dbReference type="PROSITE" id="PS00018">
    <property type="entry name" value="EF_HAND_1"/>
    <property type="match status" value="2"/>
</dbReference>
<dbReference type="Proteomes" id="UP000246121">
    <property type="component" value="Unassembled WGS sequence"/>
</dbReference>
<dbReference type="VEuPathDB" id="TriTrypDB:TcG_12480"/>
<evidence type="ECO:0000313" key="6">
    <source>
        <dbReference type="Proteomes" id="UP000246121"/>
    </source>
</evidence>
<dbReference type="GO" id="GO:0005509">
    <property type="term" value="F:calcium ion binding"/>
    <property type="evidence" value="ECO:0007669"/>
    <property type="project" value="InterPro"/>
</dbReference>
<keyword evidence="1" id="KW-0106">Calcium</keyword>
<protein>
    <recommendedName>
        <fullName evidence="4">EF-hand domain-containing protein</fullName>
    </recommendedName>
</protein>
<dbReference type="VEuPathDB" id="TriTrypDB:TcYC6_0013120"/>
<evidence type="ECO:0000256" key="2">
    <source>
        <dbReference type="SAM" id="MobiDB-lite"/>
    </source>
</evidence>
<proteinExistence type="predicted"/>
<dbReference type="VEuPathDB" id="TriTrypDB:TcBrA4_0079000"/>
<evidence type="ECO:0000256" key="1">
    <source>
        <dbReference type="ARBA" id="ARBA00022837"/>
    </source>
</evidence>
<evidence type="ECO:0000259" key="4">
    <source>
        <dbReference type="Pfam" id="PF13202"/>
    </source>
</evidence>
<dbReference type="SUPFAM" id="SSF47473">
    <property type="entry name" value="EF-hand"/>
    <property type="match status" value="1"/>
</dbReference>
<dbReference type="VEuPathDB" id="TriTrypDB:TcCLB.508813.80"/>
<sequence>MGGRTSELQSQRPPSSLEQNQRLNTKDLEEALDTVFSLGKPRSENGSFALIEFLVDAGKAMLSPLWSNQEFQEFLQSDFGKFTSAQLVRCLDADGDGRVTARDFQIMYDRDLKNLLRHHQGTLDRLLPFVGQCAFGFTMGLAAGRMAHRLYQSKTLILSSSVTFYSGLQYLAQFNFVNQNLLEATFREKVKQLADVNGDGELNKEDLNFLIENRMRYVSTKLGPGGIAPGFMGYATLAIGILFGLRRIKI</sequence>
<dbReference type="VEuPathDB" id="TriTrypDB:BCY84_15763"/>